<dbReference type="AlphaFoldDB" id="A0AAF0UJR6"/>
<evidence type="ECO:0000313" key="2">
    <source>
        <dbReference type="Proteomes" id="UP001234989"/>
    </source>
</evidence>
<dbReference type="Proteomes" id="UP001234989">
    <property type="component" value="Chromosome 9"/>
</dbReference>
<gene>
    <name evidence="1" type="ORF">MTR67_040882</name>
</gene>
<organism evidence="1 2">
    <name type="scientific">Solanum verrucosum</name>
    <dbReference type="NCBI Taxonomy" id="315347"/>
    <lineage>
        <taxon>Eukaryota</taxon>
        <taxon>Viridiplantae</taxon>
        <taxon>Streptophyta</taxon>
        <taxon>Embryophyta</taxon>
        <taxon>Tracheophyta</taxon>
        <taxon>Spermatophyta</taxon>
        <taxon>Magnoliopsida</taxon>
        <taxon>eudicotyledons</taxon>
        <taxon>Gunneridae</taxon>
        <taxon>Pentapetalae</taxon>
        <taxon>asterids</taxon>
        <taxon>lamiids</taxon>
        <taxon>Solanales</taxon>
        <taxon>Solanaceae</taxon>
        <taxon>Solanoideae</taxon>
        <taxon>Solaneae</taxon>
        <taxon>Solanum</taxon>
    </lineage>
</organism>
<protein>
    <submittedName>
        <fullName evidence="1">Uncharacterized protein</fullName>
    </submittedName>
</protein>
<dbReference type="EMBL" id="CP133620">
    <property type="protein sequence ID" value="WMV47497.1"/>
    <property type="molecule type" value="Genomic_DNA"/>
</dbReference>
<evidence type="ECO:0000313" key="1">
    <source>
        <dbReference type="EMBL" id="WMV47497.1"/>
    </source>
</evidence>
<reference evidence="1" key="1">
    <citation type="submission" date="2023-08" db="EMBL/GenBank/DDBJ databases">
        <title>A de novo genome assembly of Solanum verrucosum Schlechtendal, a Mexican diploid species geographically isolated from the other diploid A-genome species in potato relatives.</title>
        <authorList>
            <person name="Hosaka K."/>
        </authorList>
    </citation>
    <scope>NUCLEOTIDE SEQUENCE</scope>
    <source>
        <tissue evidence="1">Young leaves</tissue>
    </source>
</reference>
<keyword evidence="2" id="KW-1185">Reference proteome</keyword>
<sequence>MAKGETKRPFIAFVARRSSKSDAMSTMARKASTSLGWLYQ</sequence>
<accession>A0AAF0UJR6</accession>
<proteinExistence type="predicted"/>
<name>A0AAF0UJR6_SOLVR</name>